<comment type="caution">
    <text evidence="3">The sequence shown here is derived from an EMBL/GenBank/DDBJ whole genome shotgun (WGS) entry which is preliminary data.</text>
</comment>
<keyword evidence="4" id="KW-1185">Reference proteome</keyword>
<evidence type="ECO:0000313" key="3">
    <source>
        <dbReference type="EMBL" id="MFD2255169.1"/>
    </source>
</evidence>
<feature type="chain" id="PRO_5046715610" evidence="1">
    <location>
        <begin position="22"/>
        <end position="263"/>
    </location>
</feature>
<dbReference type="EMBL" id="JBHUIT010000001">
    <property type="protein sequence ID" value="MFD2255169.1"/>
    <property type="molecule type" value="Genomic_DNA"/>
</dbReference>
<sequence>MKKHTMWMFGGAMLAAGGLQAGEGLGYQDTPIITGTSYHVHDGERPQPRIIETAGAVVVTPPSDATILFDGKNLDAWTTDGGEAVWEIKDGAMVATKKAISTKEKFGAIQLHVEWRLPAERKVNGQKGGNSGIFLMGRYEVQVLQSHNNKTYPDGQAGALYGQLPPLVNATSPQGEWNSYDIIFVPPVYEGDSVKTPAKVTIIHNGVVVQNAESYLGPTSHKKLASYPKTHPDTAPIGLQFHGDPMEYRNIWVRPLGERDQPN</sequence>
<feature type="domain" description="3-keto-alpha-glucoside-1,2-lyase/3-keto-2-hydroxy-glucal hydratase" evidence="2">
    <location>
        <begin position="65"/>
        <end position="254"/>
    </location>
</feature>
<dbReference type="Gene3D" id="2.60.120.560">
    <property type="entry name" value="Exo-inulinase, domain 1"/>
    <property type="match status" value="1"/>
</dbReference>
<dbReference type="InterPro" id="IPR010496">
    <property type="entry name" value="AL/BT2_dom"/>
</dbReference>
<organism evidence="3 4">
    <name type="scientific">Luteolibacter algae</name>
    <dbReference type="NCBI Taxonomy" id="454151"/>
    <lineage>
        <taxon>Bacteria</taxon>
        <taxon>Pseudomonadati</taxon>
        <taxon>Verrucomicrobiota</taxon>
        <taxon>Verrucomicrobiia</taxon>
        <taxon>Verrucomicrobiales</taxon>
        <taxon>Verrucomicrobiaceae</taxon>
        <taxon>Luteolibacter</taxon>
    </lineage>
</organism>
<keyword evidence="1" id="KW-0732">Signal</keyword>
<proteinExistence type="predicted"/>
<evidence type="ECO:0000256" key="1">
    <source>
        <dbReference type="SAM" id="SignalP"/>
    </source>
</evidence>
<dbReference type="Pfam" id="PF06439">
    <property type="entry name" value="3keto-disac_hyd"/>
    <property type="match status" value="1"/>
</dbReference>
<reference evidence="4" key="1">
    <citation type="journal article" date="2019" name="Int. J. Syst. Evol. Microbiol.">
        <title>The Global Catalogue of Microorganisms (GCM) 10K type strain sequencing project: providing services to taxonomists for standard genome sequencing and annotation.</title>
        <authorList>
            <consortium name="The Broad Institute Genomics Platform"/>
            <consortium name="The Broad Institute Genome Sequencing Center for Infectious Disease"/>
            <person name="Wu L."/>
            <person name="Ma J."/>
        </authorList>
    </citation>
    <scope>NUCLEOTIDE SEQUENCE [LARGE SCALE GENOMIC DNA]</scope>
    <source>
        <strain evidence="4">CGMCC 4.7106</strain>
    </source>
</reference>
<feature type="signal peptide" evidence="1">
    <location>
        <begin position="1"/>
        <end position="21"/>
    </location>
</feature>
<accession>A0ABW5D381</accession>
<name>A0ABW5D381_9BACT</name>
<dbReference type="Proteomes" id="UP001597375">
    <property type="component" value="Unassembled WGS sequence"/>
</dbReference>
<evidence type="ECO:0000259" key="2">
    <source>
        <dbReference type="Pfam" id="PF06439"/>
    </source>
</evidence>
<gene>
    <name evidence="3" type="ORF">ACFSSA_00645</name>
</gene>
<dbReference type="RefSeq" id="WP_386817831.1">
    <property type="nucleotide sequence ID" value="NZ_JBHUIT010000001.1"/>
</dbReference>
<protein>
    <submittedName>
        <fullName evidence="3">DUF1080 domain-containing protein</fullName>
    </submittedName>
</protein>
<evidence type="ECO:0000313" key="4">
    <source>
        <dbReference type="Proteomes" id="UP001597375"/>
    </source>
</evidence>